<keyword evidence="1" id="KW-0812">Transmembrane</keyword>
<name>A0A544UQ08_LYSSH</name>
<evidence type="ECO:0000256" key="1">
    <source>
        <dbReference type="SAM" id="Phobius"/>
    </source>
</evidence>
<dbReference type="OrthoDB" id="1797983at2"/>
<reference evidence="2 3" key="1">
    <citation type="submission" date="2018-03" db="EMBL/GenBank/DDBJ databases">
        <title>Aerobic endospore-forming bacteria genome sequencing and assembly.</title>
        <authorList>
            <person name="Cavalcante D.A."/>
            <person name="Driks A."/>
            <person name="Putonti C."/>
            <person name="De-Souza M.T."/>
        </authorList>
    </citation>
    <scope>NUCLEOTIDE SEQUENCE [LARGE SCALE GENOMIC DNA]</scope>
    <source>
        <strain evidence="2 3">SDF0037</strain>
    </source>
</reference>
<dbReference type="AlphaFoldDB" id="A0A544UQ08"/>
<dbReference type="RefSeq" id="WP_142508012.1">
    <property type="nucleotide sequence ID" value="NZ_SADV01000004.1"/>
</dbReference>
<keyword evidence="1" id="KW-1133">Transmembrane helix</keyword>
<organism evidence="2 3">
    <name type="scientific">Lysinibacillus sphaericus</name>
    <name type="common">Bacillus sphaericus</name>
    <dbReference type="NCBI Taxonomy" id="1421"/>
    <lineage>
        <taxon>Bacteria</taxon>
        <taxon>Bacillati</taxon>
        <taxon>Bacillota</taxon>
        <taxon>Bacilli</taxon>
        <taxon>Bacillales</taxon>
        <taxon>Bacillaceae</taxon>
        <taxon>Lysinibacillus</taxon>
    </lineage>
</organism>
<evidence type="ECO:0000313" key="3">
    <source>
        <dbReference type="Proteomes" id="UP000317944"/>
    </source>
</evidence>
<feature type="transmembrane region" description="Helical" evidence="1">
    <location>
        <begin position="6"/>
        <end position="25"/>
    </location>
</feature>
<accession>A0A544UQ08</accession>
<dbReference type="Proteomes" id="UP000317944">
    <property type="component" value="Unassembled WGS sequence"/>
</dbReference>
<gene>
    <name evidence="2" type="ORF">C7Y47_06420</name>
</gene>
<protein>
    <submittedName>
        <fullName evidence="2">Uncharacterized protein</fullName>
    </submittedName>
</protein>
<comment type="caution">
    <text evidence="2">The sequence shown here is derived from an EMBL/GenBank/DDBJ whole genome shotgun (WGS) entry which is preliminary data.</text>
</comment>
<sequence>MKGVKISIITFFIVVFLLIIMLLNADPPKPIVLSEGKKITVLQGTYCWSKFTGSECVDKNSPSAIIDNNKIVPFPVSPQSEIKINFKKQPIDEIEVEMEHLGESKKIKVEGNVFSAPNEKGKYIYCF</sequence>
<dbReference type="EMBL" id="SADV01000004">
    <property type="protein sequence ID" value="TQR35917.1"/>
    <property type="molecule type" value="Genomic_DNA"/>
</dbReference>
<evidence type="ECO:0000313" key="2">
    <source>
        <dbReference type="EMBL" id="TQR35917.1"/>
    </source>
</evidence>
<proteinExistence type="predicted"/>
<keyword evidence="1" id="KW-0472">Membrane</keyword>